<proteinExistence type="predicted"/>
<dbReference type="PANTHER" id="PTHR30093">
    <property type="entry name" value="GENERAL SECRETION PATHWAY PROTEIN G"/>
    <property type="match status" value="1"/>
</dbReference>
<accession>A0ABT6FH96</accession>
<name>A0ABT6FH96_9BACT</name>
<keyword evidence="1" id="KW-0472">Membrane</keyword>
<dbReference type="PANTHER" id="PTHR30093:SF2">
    <property type="entry name" value="TYPE II SECRETION SYSTEM PROTEIN H"/>
    <property type="match status" value="1"/>
</dbReference>
<dbReference type="InterPro" id="IPR011453">
    <property type="entry name" value="DUF1559"/>
</dbReference>
<keyword evidence="4" id="KW-1185">Reference proteome</keyword>
<feature type="transmembrane region" description="Helical" evidence="1">
    <location>
        <begin position="12"/>
        <end position="34"/>
    </location>
</feature>
<dbReference type="NCBIfam" id="TIGR04294">
    <property type="entry name" value="pre_pil_HX9DG"/>
    <property type="match status" value="1"/>
</dbReference>
<evidence type="ECO:0000259" key="2">
    <source>
        <dbReference type="Pfam" id="PF07596"/>
    </source>
</evidence>
<protein>
    <submittedName>
        <fullName evidence="3">DUF1559 domain-containing protein</fullName>
    </submittedName>
</protein>
<evidence type="ECO:0000313" key="3">
    <source>
        <dbReference type="EMBL" id="MDG3006920.1"/>
    </source>
</evidence>
<dbReference type="Gene3D" id="3.30.700.10">
    <property type="entry name" value="Glycoprotein, Type 4 Pilin"/>
    <property type="match status" value="1"/>
</dbReference>
<sequence length="370" mass="39131">MTPRRPHRGITLLEVVAVIFILLVLVALILPALGPASDLSRRARCINNLKQMALATLNYESAHGVFPPAFGPSPTIEVLNYPRASVQVAILPFLGGIEEVRLYDGFNFRFGLQGVADHPNQDPNLTAASTQVSTFICPSDPAEAKLQGRIGFDNYFASIGATACAELGPAPPHYPANMVETDVRLAGIFNVTLDHAAPAVLPDGSYNPDYRKVAGWSTIASATDGTAATSLFSETLRSASVHGEAESIAADSLRNVYGVSTASFTTPAPPSPATCREGRRIAYRGQQYYRASAATSFYSHTMTPNAPVSDCANVDSDFVAGHTAARSAHPGGVDVGLADGSVRFIKNTIDPAVWRALGTKAGGEKIPADY</sequence>
<evidence type="ECO:0000313" key="4">
    <source>
        <dbReference type="Proteomes" id="UP001216907"/>
    </source>
</evidence>
<dbReference type="Proteomes" id="UP001216907">
    <property type="component" value="Unassembled WGS sequence"/>
</dbReference>
<keyword evidence="1" id="KW-0812">Transmembrane</keyword>
<dbReference type="SUPFAM" id="SSF54523">
    <property type="entry name" value="Pili subunits"/>
    <property type="match status" value="1"/>
</dbReference>
<dbReference type="InterPro" id="IPR027558">
    <property type="entry name" value="Pre_pil_HX9DG_C"/>
</dbReference>
<dbReference type="InterPro" id="IPR012902">
    <property type="entry name" value="N_methyl_site"/>
</dbReference>
<dbReference type="EMBL" id="JARRAG010000002">
    <property type="protein sequence ID" value="MDG3006920.1"/>
    <property type="molecule type" value="Genomic_DNA"/>
</dbReference>
<dbReference type="PROSITE" id="PS00409">
    <property type="entry name" value="PROKAR_NTER_METHYL"/>
    <property type="match status" value="1"/>
</dbReference>
<dbReference type="Pfam" id="PF07963">
    <property type="entry name" value="N_methyl"/>
    <property type="match status" value="1"/>
</dbReference>
<gene>
    <name evidence="3" type="ORF">PZE19_24375</name>
</gene>
<reference evidence="3 4" key="1">
    <citation type="submission" date="2023-03" db="EMBL/GenBank/DDBJ databases">
        <title>Paludisphaera mucosa sp. nov. a novel planctomycete from northern fen.</title>
        <authorList>
            <person name="Ivanova A."/>
        </authorList>
    </citation>
    <scope>NUCLEOTIDE SEQUENCE [LARGE SCALE GENOMIC DNA]</scope>
    <source>
        <strain evidence="3 4">Pla2</strain>
    </source>
</reference>
<comment type="caution">
    <text evidence="3">The sequence shown here is derived from an EMBL/GenBank/DDBJ whole genome shotgun (WGS) entry which is preliminary data.</text>
</comment>
<organism evidence="3 4">
    <name type="scientific">Paludisphaera mucosa</name>
    <dbReference type="NCBI Taxonomy" id="3030827"/>
    <lineage>
        <taxon>Bacteria</taxon>
        <taxon>Pseudomonadati</taxon>
        <taxon>Planctomycetota</taxon>
        <taxon>Planctomycetia</taxon>
        <taxon>Isosphaerales</taxon>
        <taxon>Isosphaeraceae</taxon>
        <taxon>Paludisphaera</taxon>
    </lineage>
</organism>
<dbReference type="Pfam" id="PF07596">
    <property type="entry name" value="SBP_bac_10"/>
    <property type="match status" value="1"/>
</dbReference>
<dbReference type="RefSeq" id="WP_277863211.1">
    <property type="nucleotide sequence ID" value="NZ_JARRAG010000002.1"/>
</dbReference>
<dbReference type="InterPro" id="IPR045584">
    <property type="entry name" value="Pilin-like"/>
</dbReference>
<feature type="domain" description="DUF1559" evidence="2">
    <location>
        <begin position="40"/>
        <end position="351"/>
    </location>
</feature>
<evidence type="ECO:0000256" key="1">
    <source>
        <dbReference type="SAM" id="Phobius"/>
    </source>
</evidence>
<keyword evidence="1" id="KW-1133">Transmembrane helix</keyword>